<keyword evidence="3" id="KW-0808">Transferase</keyword>
<keyword evidence="8 10" id="KW-1133">Transmembrane helix</keyword>
<dbReference type="PANTHER" id="PTHR34185">
    <property type="entry name" value="DIADENYLATE CYCLASE"/>
    <property type="match status" value="1"/>
</dbReference>
<evidence type="ECO:0000259" key="11">
    <source>
        <dbReference type="PROSITE" id="PS51794"/>
    </source>
</evidence>
<dbReference type="GO" id="GO:0106408">
    <property type="term" value="F:diadenylate cyclase activity"/>
    <property type="evidence" value="ECO:0007669"/>
    <property type="project" value="UniProtKB-EC"/>
</dbReference>
<evidence type="ECO:0000256" key="9">
    <source>
        <dbReference type="ARBA" id="ARBA00023136"/>
    </source>
</evidence>
<keyword evidence="5" id="KW-0548">Nucleotidyltransferase</keyword>
<dbReference type="InterPro" id="IPR050338">
    <property type="entry name" value="DisA"/>
</dbReference>
<dbReference type="GO" id="GO:0005524">
    <property type="term" value="F:ATP binding"/>
    <property type="evidence" value="ECO:0007669"/>
    <property type="project" value="UniProtKB-KW"/>
</dbReference>
<evidence type="ECO:0000256" key="10">
    <source>
        <dbReference type="SAM" id="Phobius"/>
    </source>
</evidence>
<evidence type="ECO:0000256" key="7">
    <source>
        <dbReference type="ARBA" id="ARBA00022840"/>
    </source>
</evidence>
<evidence type="ECO:0000256" key="5">
    <source>
        <dbReference type="ARBA" id="ARBA00022695"/>
    </source>
</evidence>
<comment type="catalytic activity">
    <reaction evidence="1">
        <text>2 ATP = 3',3'-c-di-AMP + 2 diphosphate</text>
        <dbReference type="Rhea" id="RHEA:35655"/>
        <dbReference type="ChEBI" id="CHEBI:30616"/>
        <dbReference type="ChEBI" id="CHEBI:33019"/>
        <dbReference type="ChEBI" id="CHEBI:71500"/>
        <dbReference type="EC" id="2.7.7.85"/>
    </reaction>
</comment>
<keyword evidence="2" id="KW-1003">Cell membrane</keyword>
<gene>
    <name evidence="12" type="ORF">METZ01_LOCUS54886</name>
</gene>
<dbReference type="Gene3D" id="3.40.1700.10">
    <property type="entry name" value="DNA integrity scanning protein, DisA, N-terminal domain"/>
    <property type="match status" value="1"/>
</dbReference>
<dbReference type="HAMAP" id="MF_01499">
    <property type="entry name" value="DacA"/>
    <property type="match status" value="1"/>
</dbReference>
<feature type="transmembrane region" description="Helical" evidence="10">
    <location>
        <begin position="45"/>
        <end position="62"/>
    </location>
</feature>
<dbReference type="InterPro" id="IPR003390">
    <property type="entry name" value="DNA_integrity_scan_DisA_N"/>
</dbReference>
<dbReference type="FunFam" id="3.40.1700.10:FF:000002">
    <property type="entry name" value="Diadenylate cyclase"/>
    <property type="match status" value="1"/>
</dbReference>
<dbReference type="NCBIfam" id="TIGR00159">
    <property type="entry name" value="diadenylate cyclase CdaA"/>
    <property type="match status" value="1"/>
</dbReference>
<dbReference type="InterPro" id="IPR034701">
    <property type="entry name" value="CdaA"/>
</dbReference>
<dbReference type="GO" id="GO:0006171">
    <property type="term" value="P:cAMP biosynthetic process"/>
    <property type="evidence" value="ECO:0007669"/>
    <property type="project" value="InterPro"/>
</dbReference>
<dbReference type="InterPro" id="IPR045585">
    <property type="entry name" value="CdaA_N"/>
</dbReference>
<dbReference type="GO" id="GO:0004016">
    <property type="term" value="F:adenylate cyclase activity"/>
    <property type="evidence" value="ECO:0007669"/>
    <property type="project" value="InterPro"/>
</dbReference>
<reference evidence="12" key="1">
    <citation type="submission" date="2018-05" db="EMBL/GenBank/DDBJ databases">
        <authorList>
            <person name="Lanie J.A."/>
            <person name="Ng W.-L."/>
            <person name="Kazmierczak K.M."/>
            <person name="Andrzejewski T.M."/>
            <person name="Davidsen T.M."/>
            <person name="Wayne K.J."/>
            <person name="Tettelin H."/>
            <person name="Glass J.I."/>
            <person name="Rusch D."/>
            <person name="Podicherti R."/>
            <person name="Tsui H.-C.T."/>
            <person name="Winkler M.E."/>
        </authorList>
    </citation>
    <scope>NUCLEOTIDE SEQUENCE</scope>
</reference>
<name>A0A381SD68_9ZZZZ</name>
<protein>
    <recommendedName>
        <fullName evidence="11">DAC domain-containing protein</fullName>
    </recommendedName>
</protein>
<dbReference type="EMBL" id="UINC01002963">
    <property type="protein sequence ID" value="SVA02032.1"/>
    <property type="molecule type" value="Genomic_DNA"/>
</dbReference>
<dbReference type="Pfam" id="PF19293">
    <property type="entry name" value="CdaA_N"/>
    <property type="match status" value="1"/>
</dbReference>
<evidence type="ECO:0000256" key="3">
    <source>
        <dbReference type="ARBA" id="ARBA00022679"/>
    </source>
</evidence>
<accession>A0A381SD68</accession>
<sequence>MIDSLSALAGRVPGSLWDIIDIAIVAFLIYEFLKLIRGTRAAQMALGITLIVALFYVSRLAPLQTVNWLIRNMVGYVVFAGIVLFQADIRRALAHFGRGPFFRRLARDDDDDTIEEIVVAAAQLAAQRVGALVVLERAIGLRSHIESGIRLDAALTYDLLISIFQSTSPLHDGAVVIQEDRVAAAACFLPLTVNPRLGRELGTRHRAAIGVSEESDAVAVVVSEETGQISLSLGGRIERDLRPDELRKRLQALVMRSQSGWEPVANLQ</sequence>
<dbReference type="AlphaFoldDB" id="A0A381SD68"/>
<keyword evidence="7" id="KW-0067">ATP-binding</keyword>
<organism evidence="12">
    <name type="scientific">marine metagenome</name>
    <dbReference type="NCBI Taxonomy" id="408172"/>
    <lineage>
        <taxon>unclassified sequences</taxon>
        <taxon>metagenomes</taxon>
        <taxon>ecological metagenomes</taxon>
    </lineage>
</organism>
<proteinExistence type="inferred from homology"/>
<feature type="domain" description="DAC" evidence="11">
    <location>
        <begin position="86"/>
        <end position="243"/>
    </location>
</feature>
<keyword evidence="6" id="KW-0547">Nucleotide-binding</keyword>
<dbReference type="PANTHER" id="PTHR34185:SF1">
    <property type="entry name" value="DIADENYLATE CYCLASE"/>
    <property type="match status" value="1"/>
</dbReference>
<evidence type="ECO:0000256" key="1">
    <source>
        <dbReference type="ARBA" id="ARBA00000877"/>
    </source>
</evidence>
<dbReference type="InterPro" id="IPR036888">
    <property type="entry name" value="DNA_integrity_DisA_N_sf"/>
</dbReference>
<feature type="transmembrane region" description="Helical" evidence="10">
    <location>
        <begin position="15"/>
        <end position="33"/>
    </location>
</feature>
<evidence type="ECO:0000256" key="4">
    <source>
        <dbReference type="ARBA" id="ARBA00022692"/>
    </source>
</evidence>
<dbReference type="PIRSF" id="PIRSF004793">
    <property type="entry name" value="UCP004793"/>
    <property type="match status" value="1"/>
</dbReference>
<evidence type="ECO:0000313" key="12">
    <source>
        <dbReference type="EMBL" id="SVA02032.1"/>
    </source>
</evidence>
<dbReference type="InterPro" id="IPR014046">
    <property type="entry name" value="C-di-AMP_synthase"/>
</dbReference>
<dbReference type="SUPFAM" id="SSF143597">
    <property type="entry name" value="YojJ-like"/>
    <property type="match status" value="1"/>
</dbReference>
<evidence type="ECO:0000256" key="8">
    <source>
        <dbReference type="ARBA" id="ARBA00022989"/>
    </source>
</evidence>
<keyword evidence="4 10" id="KW-0812">Transmembrane</keyword>
<dbReference type="Pfam" id="PF02457">
    <property type="entry name" value="DAC"/>
    <property type="match status" value="1"/>
</dbReference>
<evidence type="ECO:0000256" key="6">
    <source>
        <dbReference type="ARBA" id="ARBA00022741"/>
    </source>
</evidence>
<evidence type="ECO:0000256" key="2">
    <source>
        <dbReference type="ARBA" id="ARBA00022475"/>
    </source>
</evidence>
<feature type="transmembrane region" description="Helical" evidence="10">
    <location>
        <begin position="68"/>
        <end position="85"/>
    </location>
</feature>
<keyword evidence="9 10" id="KW-0472">Membrane</keyword>
<dbReference type="PROSITE" id="PS51794">
    <property type="entry name" value="DAC"/>
    <property type="match status" value="1"/>
</dbReference>